<evidence type="ECO:0000313" key="2">
    <source>
        <dbReference type="Proteomes" id="UP000031804"/>
    </source>
</evidence>
<dbReference type="Proteomes" id="UP000031804">
    <property type="component" value="Segment"/>
</dbReference>
<accession>A0A0B5H2Z5</accession>
<sequence length="109" mass="12300">MTHEEKLLFIKEMVQHVEPYVTNLYVLGNDARIRVCPEQPESLAKVLEEGAQLEMYFTYNGISHLVIAQVPYAVLSNRNYSKEAAVSAGNSLLKQIACKLFNLPPSIMM</sequence>
<name>A0A0B5H2Z5_9CAUD</name>
<organism evidence="1 2">
    <name type="scientific">Vibrio phage phi 3</name>
    <dbReference type="NCBI Taxonomy" id="1589298"/>
    <lineage>
        <taxon>Viruses</taxon>
        <taxon>Duplodnaviria</taxon>
        <taxon>Heunggongvirae</taxon>
        <taxon>Uroviricota</taxon>
        <taxon>Caudoviricetes</taxon>
        <taxon>Demerecviridae</taxon>
        <taxon>Ermolyevavirinae</taxon>
        <taxon>Jesfedecavirus</taxon>
        <taxon>Jesfedecavirus phi3</taxon>
    </lineage>
</organism>
<proteinExistence type="predicted"/>
<gene>
    <name evidence="1" type="ORF">SBVP3_0095</name>
</gene>
<dbReference type="OrthoDB" id="32255at10239"/>
<evidence type="ECO:0000313" key="1">
    <source>
        <dbReference type="EMBL" id="AJF40862.1"/>
    </source>
</evidence>
<dbReference type="RefSeq" id="YP_009207560.1">
    <property type="nucleotide sequence ID" value="NC_028895.1"/>
</dbReference>
<dbReference type="GeneID" id="26634073"/>
<dbReference type="EMBL" id="KP280063">
    <property type="protein sequence ID" value="AJF40862.1"/>
    <property type="molecule type" value="Genomic_DNA"/>
</dbReference>
<dbReference type="KEGG" id="vg:26634073"/>
<keyword evidence="2" id="KW-1185">Reference proteome</keyword>
<reference evidence="1 2" key="1">
    <citation type="submission" date="2014-12" db="EMBL/GenBank/DDBJ databases">
        <title>Complete genome sequences of three Vibrio cholerae specific bacteriophages.</title>
        <authorList>
            <person name="Bhandare S.G."/>
            <person name="Warry A."/>
            <person name="Emes R.D."/>
            <person name="Hooton S.P.T."/>
            <person name="Barrow P.A."/>
            <person name="Atterbury R.J."/>
        </authorList>
    </citation>
    <scope>NUCLEOTIDE SEQUENCE [LARGE SCALE GENOMIC DNA]</scope>
</reference>
<protein>
    <submittedName>
        <fullName evidence="1">Uncharacterized protein</fullName>
    </submittedName>
</protein>